<dbReference type="VEuPathDB" id="VectorBase:GBRI010280"/>
<dbReference type="AlphaFoldDB" id="A0A1A9W8N1"/>
<evidence type="ECO:0008006" key="4">
    <source>
        <dbReference type="Google" id="ProtNLM"/>
    </source>
</evidence>
<dbReference type="InterPro" id="IPR032056">
    <property type="entry name" value="DUF4798"/>
</dbReference>
<organism evidence="2 3">
    <name type="scientific">Glossina brevipalpis</name>
    <dbReference type="NCBI Taxonomy" id="37001"/>
    <lineage>
        <taxon>Eukaryota</taxon>
        <taxon>Metazoa</taxon>
        <taxon>Ecdysozoa</taxon>
        <taxon>Arthropoda</taxon>
        <taxon>Hexapoda</taxon>
        <taxon>Insecta</taxon>
        <taxon>Pterygota</taxon>
        <taxon>Neoptera</taxon>
        <taxon>Endopterygota</taxon>
        <taxon>Diptera</taxon>
        <taxon>Brachycera</taxon>
        <taxon>Muscomorpha</taxon>
        <taxon>Hippoboscoidea</taxon>
        <taxon>Glossinidae</taxon>
        <taxon>Glossina</taxon>
    </lineage>
</organism>
<feature type="region of interest" description="Disordered" evidence="1">
    <location>
        <begin position="417"/>
        <end position="452"/>
    </location>
</feature>
<feature type="region of interest" description="Disordered" evidence="1">
    <location>
        <begin position="314"/>
        <end position="340"/>
    </location>
</feature>
<keyword evidence="3" id="KW-1185">Reference proteome</keyword>
<dbReference type="Proteomes" id="UP000091820">
    <property type="component" value="Unassembled WGS sequence"/>
</dbReference>
<name>A0A1A9W8N1_9MUSC</name>
<reference evidence="3" key="1">
    <citation type="submission" date="2014-03" db="EMBL/GenBank/DDBJ databases">
        <authorList>
            <person name="Aksoy S."/>
            <person name="Warren W."/>
            <person name="Wilson R.K."/>
        </authorList>
    </citation>
    <scope>NUCLEOTIDE SEQUENCE [LARGE SCALE GENOMIC DNA]</scope>
    <source>
        <strain evidence="3">IAEA</strain>
    </source>
</reference>
<accession>A0A1A9W8N1</accession>
<evidence type="ECO:0000256" key="1">
    <source>
        <dbReference type="SAM" id="MobiDB-lite"/>
    </source>
</evidence>
<evidence type="ECO:0000313" key="3">
    <source>
        <dbReference type="Proteomes" id="UP000091820"/>
    </source>
</evidence>
<dbReference type="Pfam" id="PF16055">
    <property type="entry name" value="DUF4798"/>
    <property type="match status" value="1"/>
</dbReference>
<proteinExistence type="predicted"/>
<feature type="region of interest" description="Disordered" evidence="1">
    <location>
        <begin position="502"/>
        <end position="528"/>
    </location>
</feature>
<evidence type="ECO:0000313" key="2">
    <source>
        <dbReference type="EnsemblMetazoa" id="GBRI010280-PA"/>
    </source>
</evidence>
<feature type="compositionally biased region" description="Low complexity" evidence="1">
    <location>
        <begin position="507"/>
        <end position="528"/>
    </location>
</feature>
<protein>
    <recommendedName>
        <fullName evidence="4">MADF domain-containing protein</fullName>
    </recommendedName>
</protein>
<reference evidence="2" key="2">
    <citation type="submission" date="2020-05" db="UniProtKB">
        <authorList>
            <consortium name="EnsemblMetazoa"/>
        </authorList>
    </citation>
    <scope>IDENTIFICATION</scope>
    <source>
        <strain evidence="2">IAEA</strain>
    </source>
</reference>
<dbReference type="EnsemblMetazoa" id="GBRI010280-RA">
    <property type="protein sequence ID" value="GBRI010280-PA"/>
    <property type="gene ID" value="GBRI010280"/>
</dbReference>
<feature type="compositionally biased region" description="Basic and acidic residues" evidence="1">
    <location>
        <begin position="324"/>
        <end position="338"/>
    </location>
</feature>
<sequence length="528" mass="61756">MELHSYAKRRGSKKWTIEQKRKLVQARIEYDSWFSNKPNNSVLPWKQILSVAKLEDFNVFFVRKQWSNMVAKYKQYKELLYLTQVRLGNANTKSIDAKMLHCINEAWEFFEPIHVFMTRKTTNLHSYALIQRDGNEYDDVSEEDEGNNHGAEEIEVEDETSVAVDFKQQHKMDNHQVEIHTKENVPKNSEFLQVSTSTSNAFSSASRESYVMTKNFQSTAINQESATFSVRNTDHDFYSKRSMEMHYGQQIVEQQQQLKDNYQPKQHQKKIQEQEQTSCDYQQNLQEKFYAHLQKHGQQKDHELSEDHHMNEHNIQQQQHHHQLSFDEHTEAQQEQQHRQHLSYLPDVDQNTQESMMIDMFNNHFPQQSQQQLGSMLSTQLMENIKTEALSLEPPAIKKEPSLSPINMEHELTLINQENPGSRASGATEEIPSTHASKRSHSQQSERDKYYRHKRHFSRRLEKRFDALLQVVGQIVKAEYPNIDVSPLVSVVSATATELINSDSDEQSSNNDVDDNNCNLNNSNEILD</sequence>